<accession>A0A0F9Q5N0</accession>
<gene>
    <name evidence="1" type="ORF">LCGC14_0815770</name>
</gene>
<organism evidence="1">
    <name type="scientific">marine sediment metagenome</name>
    <dbReference type="NCBI Taxonomy" id="412755"/>
    <lineage>
        <taxon>unclassified sequences</taxon>
        <taxon>metagenomes</taxon>
        <taxon>ecological metagenomes</taxon>
    </lineage>
</organism>
<reference evidence="1" key="1">
    <citation type="journal article" date="2015" name="Nature">
        <title>Complex archaea that bridge the gap between prokaryotes and eukaryotes.</title>
        <authorList>
            <person name="Spang A."/>
            <person name="Saw J.H."/>
            <person name="Jorgensen S.L."/>
            <person name="Zaremba-Niedzwiedzka K."/>
            <person name="Martijn J."/>
            <person name="Lind A.E."/>
            <person name="van Eijk R."/>
            <person name="Schleper C."/>
            <person name="Guy L."/>
            <person name="Ettema T.J."/>
        </authorList>
    </citation>
    <scope>NUCLEOTIDE SEQUENCE</scope>
</reference>
<comment type="caution">
    <text evidence="1">The sequence shown here is derived from an EMBL/GenBank/DDBJ whole genome shotgun (WGS) entry which is preliminary data.</text>
</comment>
<dbReference type="EMBL" id="LAZR01002264">
    <property type="protein sequence ID" value="KKN32257.1"/>
    <property type="molecule type" value="Genomic_DNA"/>
</dbReference>
<protein>
    <submittedName>
        <fullName evidence="1">Uncharacterized protein</fullName>
    </submittedName>
</protein>
<proteinExistence type="predicted"/>
<sequence length="75" mass="9064">MMSQEYEYPLLELTLNDPEEFHLLRLTLNQCIAYFLFRGHSNYEWELLSSLERVCLNEAKDKEERDFDGYYYGAV</sequence>
<name>A0A0F9Q5N0_9ZZZZ</name>
<evidence type="ECO:0000313" key="1">
    <source>
        <dbReference type="EMBL" id="KKN32257.1"/>
    </source>
</evidence>
<dbReference type="AlphaFoldDB" id="A0A0F9Q5N0"/>